<dbReference type="EMBL" id="BLAB01000001">
    <property type="protein sequence ID" value="GER92718.1"/>
    <property type="molecule type" value="Genomic_DNA"/>
</dbReference>
<comment type="caution">
    <text evidence="2">The sequence shown here is derived from an EMBL/GenBank/DDBJ whole genome shotgun (WGS) entry which is preliminary data.</text>
</comment>
<feature type="transmembrane region" description="Helical" evidence="1">
    <location>
        <begin position="12"/>
        <end position="35"/>
    </location>
</feature>
<keyword evidence="1" id="KW-1133">Transmembrane helix</keyword>
<reference evidence="2" key="1">
    <citation type="submission" date="2019-10" db="EMBL/GenBank/DDBJ databases">
        <title>Metagenomic sequencing of thiosulfate-disproportionating enrichment culture.</title>
        <authorList>
            <person name="Umezawa K."/>
            <person name="Kojima H."/>
            <person name="Fukui M."/>
        </authorList>
    </citation>
    <scope>NUCLEOTIDE SEQUENCE</scope>
    <source>
        <strain evidence="2">45J</strain>
    </source>
</reference>
<evidence type="ECO:0008006" key="3">
    <source>
        <dbReference type="Google" id="ProtNLM"/>
    </source>
</evidence>
<evidence type="ECO:0000256" key="1">
    <source>
        <dbReference type="SAM" id="Phobius"/>
    </source>
</evidence>
<accession>A0A5J4KSP2</accession>
<keyword evidence="1" id="KW-0812">Transmembrane</keyword>
<proteinExistence type="predicted"/>
<protein>
    <recommendedName>
        <fullName evidence="3">DUF3566 domain-containing protein</fullName>
    </recommendedName>
</protein>
<name>A0A5J4KSP2_9ZZZZ</name>
<gene>
    <name evidence="2" type="ORF">A45J_0438</name>
</gene>
<dbReference type="AlphaFoldDB" id="A0A5J4KSP2"/>
<organism evidence="2">
    <name type="scientific">hot springs metagenome</name>
    <dbReference type="NCBI Taxonomy" id="433727"/>
    <lineage>
        <taxon>unclassified sequences</taxon>
        <taxon>metagenomes</taxon>
        <taxon>ecological metagenomes</taxon>
    </lineage>
</organism>
<sequence>MKARKEMVRMGTKIGAALGGVAFLIFGLIPGFYFGSYGSLIVLKHLMGGPIEPTVIVRMFVAVGILLGIVCVASVSIVVGSIAGTAMGYLVEALTAPKEVREAAEAAAKAK</sequence>
<evidence type="ECO:0000313" key="2">
    <source>
        <dbReference type="EMBL" id="GER92718.1"/>
    </source>
</evidence>
<keyword evidence="1" id="KW-0472">Membrane</keyword>
<feature type="transmembrane region" description="Helical" evidence="1">
    <location>
        <begin position="55"/>
        <end position="79"/>
    </location>
</feature>